<dbReference type="Proteomes" id="UP001188597">
    <property type="component" value="Unassembled WGS sequence"/>
</dbReference>
<sequence>MATSFSRSLLNGESAAANVDQAMDPRASASNGRHSNSRPRPRTGVLDLQLRQGLAQMHALLVFLAWMKEPTKSHAIVWVLK</sequence>
<protein>
    <submittedName>
        <fullName evidence="2">Uncharacterized protein</fullName>
    </submittedName>
</protein>
<gene>
    <name evidence="2" type="ORF">RJ639_024252</name>
</gene>
<proteinExistence type="predicted"/>
<feature type="region of interest" description="Disordered" evidence="1">
    <location>
        <begin position="16"/>
        <end position="44"/>
    </location>
</feature>
<evidence type="ECO:0000313" key="2">
    <source>
        <dbReference type="EMBL" id="KAK2998700.1"/>
    </source>
</evidence>
<comment type="caution">
    <text evidence="2">The sequence shown here is derived from an EMBL/GenBank/DDBJ whole genome shotgun (WGS) entry which is preliminary data.</text>
</comment>
<reference evidence="2" key="1">
    <citation type="submission" date="2022-12" db="EMBL/GenBank/DDBJ databases">
        <title>Draft genome assemblies for two species of Escallonia (Escalloniales).</title>
        <authorList>
            <person name="Chanderbali A."/>
            <person name="Dervinis C."/>
            <person name="Anghel I."/>
            <person name="Soltis D."/>
            <person name="Soltis P."/>
            <person name="Zapata F."/>
        </authorList>
    </citation>
    <scope>NUCLEOTIDE SEQUENCE</scope>
    <source>
        <strain evidence="2">UCBG64.0493</strain>
        <tissue evidence="2">Leaf</tissue>
    </source>
</reference>
<evidence type="ECO:0000256" key="1">
    <source>
        <dbReference type="SAM" id="MobiDB-lite"/>
    </source>
</evidence>
<evidence type="ECO:0000313" key="3">
    <source>
        <dbReference type="Proteomes" id="UP001188597"/>
    </source>
</evidence>
<keyword evidence="3" id="KW-1185">Reference proteome</keyword>
<accession>A0AA88V008</accession>
<name>A0AA88V008_9ASTE</name>
<dbReference type="EMBL" id="JAVXUP010003534">
    <property type="protein sequence ID" value="KAK2998700.1"/>
    <property type="molecule type" value="Genomic_DNA"/>
</dbReference>
<dbReference type="AlphaFoldDB" id="A0AA88V008"/>
<organism evidence="2 3">
    <name type="scientific">Escallonia herrerae</name>
    <dbReference type="NCBI Taxonomy" id="1293975"/>
    <lineage>
        <taxon>Eukaryota</taxon>
        <taxon>Viridiplantae</taxon>
        <taxon>Streptophyta</taxon>
        <taxon>Embryophyta</taxon>
        <taxon>Tracheophyta</taxon>
        <taxon>Spermatophyta</taxon>
        <taxon>Magnoliopsida</taxon>
        <taxon>eudicotyledons</taxon>
        <taxon>Gunneridae</taxon>
        <taxon>Pentapetalae</taxon>
        <taxon>asterids</taxon>
        <taxon>campanulids</taxon>
        <taxon>Escalloniales</taxon>
        <taxon>Escalloniaceae</taxon>
        <taxon>Escallonia</taxon>
    </lineage>
</organism>